<dbReference type="eggNOG" id="COG0457">
    <property type="taxonomic scope" value="Bacteria"/>
</dbReference>
<feature type="chain" id="PRO_5003094186" evidence="4">
    <location>
        <begin position="24"/>
        <end position="256"/>
    </location>
</feature>
<dbReference type="Proteomes" id="UP000000379">
    <property type="component" value="Chromosome"/>
</dbReference>
<dbReference type="Pfam" id="PF07719">
    <property type="entry name" value="TPR_2"/>
    <property type="match status" value="1"/>
</dbReference>
<sequence>MSAPLRPLYRSLLLAALGWGAWAAASAPTLQGELSALRELLAEGYYALAAQVEGPRVVAAFPESLEARLLYARALLLVGNPDAAGEVLSALGSAPQAPDALHLSALVRAAQGDTEGAAELLRAAFETSPSYDVAMDWGQVAWQGGHFEEAERAYRAAMTTPKGRHEPWPTLNIARLQLMQGRFEEAVESLNTTLDILEDDTALLPSPAYIEAFYRLGEAHEALGDLEGAVSHYQAARSVDPDFAPAREALRRLGSP</sequence>
<dbReference type="STRING" id="649638.Trad_1958"/>
<dbReference type="Gene3D" id="1.25.40.10">
    <property type="entry name" value="Tetratricopeptide repeat domain"/>
    <property type="match status" value="2"/>
</dbReference>
<dbReference type="PROSITE" id="PS50293">
    <property type="entry name" value="TPR_REGION"/>
    <property type="match status" value="1"/>
</dbReference>
<dbReference type="EMBL" id="CP002049">
    <property type="protein sequence ID" value="ADI15072.1"/>
    <property type="molecule type" value="Genomic_DNA"/>
</dbReference>
<feature type="signal peptide" evidence="4">
    <location>
        <begin position="1"/>
        <end position="23"/>
    </location>
</feature>
<evidence type="ECO:0000256" key="2">
    <source>
        <dbReference type="ARBA" id="ARBA00022803"/>
    </source>
</evidence>
<dbReference type="PROSITE" id="PS50005">
    <property type="entry name" value="TPR"/>
    <property type="match status" value="1"/>
</dbReference>
<feature type="repeat" description="TPR" evidence="3">
    <location>
        <begin position="210"/>
        <end position="243"/>
    </location>
</feature>
<evidence type="ECO:0000256" key="1">
    <source>
        <dbReference type="ARBA" id="ARBA00022737"/>
    </source>
</evidence>
<dbReference type="Pfam" id="PF13432">
    <property type="entry name" value="TPR_16"/>
    <property type="match status" value="1"/>
</dbReference>
<gene>
    <name evidence="5" type="ordered locus">Trad_1958</name>
</gene>
<reference evidence="5 6" key="2">
    <citation type="journal article" date="2011" name="Stand. Genomic Sci.">
        <title>Complete genome sequence of Truepera radiovictrix type strain (RQ-24).</title>
        <authorList>
            <person name="Ivanova N."/>
            <person name="Rohde C."/>
            <person name="Munk C."/>
            <person name="Nolan M."/>
            <person name="Lucas S."/>
            <person name="Del Rio T.G."/>
            <person name="Tice H."/>
            <person name="Deshpande S."/>
            <person name="Cheng J.F."/>
            <person name="Tapia R."/>
            <person name="Han C."/>
            <person name="Goodwin L."/>
            <person name="Pitluck S."/>
            <person name="Liolios K."/>
            <person name="Mavromatis K."/>
            <person name="Mikhailova N."/>
            <person name="Pati A."/>
            <person name="Chen A."/>
            <person name="Palaniappan K."/>
            <person name="Land M."/>
            <person name="Hauser L."/>
            <person name="Chang Y.J."/>
            <person name="Jeffries C.D."/>
            <person name="Brambilla E."/>
            <person name="Rohde M."/>
            <person name="Goker M."/>
            <person name="Tindall B.J."/>
            <person name="Woyke T."/>
            <person name="Bristow J."/>
            <person name="Eisen J.A."/>
            <person name="Markowitz V."/>
            <person name="Hugenholtz P."/>
            <person name="Kyrpides N.C."/>
            <person name="Klenk H.P."/>
            <person name="Lapidus A."/>
        </authorList>
    </citation>
    <scope>NUCLEOTIDE SEQUENCE [LARGE SCALE GENOMIC DNA]</scope>
    <source>
        <strain evidence="6">DSM 17093 / CIP 108686 / LMG 22925 / RQ-24</strain>
    </source>
</reference>
<proteinExistence type="predicted"/>
<dbReference type="InterPro" id="IPR013105">
    <property type="entry name" value="TPR_2"/>
</dbReference>
<evidence type="ECO:0000313" key="6">
    <source>
        <dbReference type="Proteomes" id="UP000000379"/>
    </source>
</evidence>
<keyword evidence="4" id="KW-0732">Signal</keyword>
<dbReference type="SMART" id="SM00028">
    <property type="entry name" value="TPR"/>
    <property type="match status" value="3"/>
</dbReference>
<organism evidence="5 6">
    <name type="scientific">Truepera radiovictrix (strain DSM 17093 / CIP 108686 / LMG 22925 / RQ-24)</name>
    <dbReference type="NCBI Taxonomy" id="649638"/>
    <lineage>
        <taxon>Bacteria</taxon>
        <taxon>Thermotogati</taxon>
        <taxon>Deinococcota</taxon>
        <taxon>Deinococci</taxon>
        <taxon>Trueperales</taxon>
        <taxon>Trueperaceae</taxon>
        <taxon>Truepera</taxon>
    </lineage>
</organism>
<keyword evidence="2 3" id="KW-0802">TPR repeat</keyword>
<name>D7CQT8_TRURR</name>
<dbReference type="AlphaFoldDB" id="D7CQT8"/>
<dbReference type="OrthoDB" id="255821at2"/>
<dbReference type="RefSeq" id="WP_013178437.1">
    <property type="nucleotide sequence ID" value="NC_014221.1"/>
</dbReference>
<keyword evidence="6" id="KW-1185">Reference proteome</keyword>
<dbReference type="InterPro" id="IPR011990">
    <property type="entry name" value="TPR-like_helical_dom_sf"/>
</dbReference>
<dbReference type="KEGG" id="tra:Trad_1958"/>
<evidence type="ECO:0000256" key="4">
    <source>
        <dbReference type="SAM" id="SignalP"/>
    </source>
</evidence>
<accession>D7CQT8</accession>
<protein>
    <submittedName>
        <fullName evidence="5">TPR repeat-containing protein</fullName>
    </submittedName>
</protein>
<dbReference type="SUPFAM" id="SSF48452">
    <property type="entry name" value="TPR-like"/>
    <property type="match status" value="1"/>
</dbReference>
<dbReference type="HOGENOM" id="CLU_1085627_0_0_0"/>
<evidence type="ECO:0000313" key="5">
    <source>
        <dbReference type="EMBL" id="ADI15072.1"/>
    </source>
</evidence>
<evidence type="ECO:0000256" key="3">
    <source>
        <dbReference type="PROSITE-ProRule" id="PRU00339"/>
    </source>
</evidence>
<reference evidence="6" key="1">
    <citation type="submission" date="2010-05" db="EMBL/GenBank/DDBJ databases">
        <title>The complete genome of Truepera radiovictris DSM 17093.</title>
        <authorList>
            <consortium name="US DOE Joint Genome Institute (JGI-PGF)"/>
            <person name="Lucas S."/>
            <person name="Copeland A."/>
            <person name="Lapidus A."/>
            <person name="Glavina del Rio T."/>
            <person name="Dalin E."/>
            <person name="Tice H."/>
            <person name="Bruce D."/>
            <person name="Goodwin L."/>
            <person name="Pitluck S."/>
            <person name="Kyrpides N."/>
            <person name="Mavromatis K."/>
            <person name="Ovchinnikova G."/>
            <person name="Munk A.C."/>
            <person name="Detter J.C."/>
            <person name="Han C."/>
            <person name="Tapia R."/>
            <person name="Land M."/>
            <person name="Hauser L."/>
            <person name="Markowitz V."/>
            <person name="Cheng J.-F."/>
            <person name="Hugenholtz P."/>
            <person name="Woyke T."/>
            <person name="Wu D."/>
            <person name="Tindall B."/>
            <person name="Pomrenke H.G."/>
            <person name="Brambilla E."/>
            <person name="Klenk H.-P."/>
            <person name="Eisen J.A."/>
        </authorList>
    </citation>
    <scope>NUCLEOTIDE SEQUENCE [LARGE SCALE GENOMIC DNA]</scope>
    <source>
        <strain evidence="6">DSM 17093 / CIP 108686 / LMG 22925 / RQ-24</strain>
    </source>
</reference>
<keyword evidence="1" id="KW-0677">Repeat</keyword>
<dbReference type="InterPro" id="IPR019734">
    <property type="entry name" value="TPR_rpt"/>
</dbReference>